<reference key="1">
    <citation type="journal article" date="2014" name="PLoS Genet.">
        <title>Signature Gene Expression Reveals Novel Clues to the Molecular Mechanisms of Dimorphic Transition in Penicillium marneffei.</title>
        <authorList>
            <person name="Yang E."/>
            <person name="Wang G."/>
            <person name="Cai J."/>
            <person name="Woo P.C."/>
            <person name="Lau S.K."/>
            <person name="Yuen K.-Y."/>
            <person name="Chow W.-N."/>
            <person name="Lin X."/>
        </authorList>
    </citation>
    <scope>NUCLEOTIDE SEQUENCE [LARGE SCALE GENOMIC DNA]</scope>
    <source>
        <strain>PM1</strain>
    </source>
</reference>
<dbReference type="HOGENOM" id="CLU_2544146_0_0_1"/>
<protein>
    <submittedName>
        <fullName evidence="1">Uncharacterized protein</fullName>
    </submittedName>
</protein>
<dbReference type="AlphaFoldDB" id="A0A093UVL4"/>
<organism evidence="1">
    <name type="scientific">Talaromyces marneffei PM1</name>
    <dbReference type="NCBI Taxonomy" id="1077442"/>
    <lineage>
        <taxon>Eukaryota</taxon>
        <taxon>Fungi</taxon>
        <taxon>Dikarya</taxon>
        <taxon>Ascomycota</taxon>
        <taxon>Pezizomycotina</taxon>
        <taxon>Eurotiomycetes</taxon>
        <taxon>Eurotiomycetidae</taxon>
        <taxon>Eurotiales</taxon>
        <taxon>Trichocomaceae</taxon>
        <taxon>Talaromyces</taxon>
        <taxon>Talaromyces sect. Talaromyces</taxon>
    </lineage>
</organism>
<reference evidence="1" key="2">
    <citation type="journal article" date="2014" name="PLoS Genet.">
        <title>Signature gene expression reveals novel clues to the molecular mechanisms of dimorphic transition in Penicillium marneffei.</title>
        <authorList>
            <person name="Yang E."/>
            <person name="Wang G."/>
            <person name="Cai J."/>
            <person name="Woo P.C."/>
            <person name="Lau S.K."/>
            <person name="Yuen K.-Y."/>
            <person name="Chow W.-N."/>
            <person name="Lin X."/>
        </authorList>
    </citation>
    <scope>NUCLEOTIDE SEQUENCE</scope>
    <source>
        <strain evidence="1">PM1</strain>
    </source>
</reference>
<name>A0A093UVL4_TALMA</name>
<sequence>MFLKISTVNEVTTHGVHAMSWRKRKRVAVLSNAPALPQRPAIGRQHSGASAGSPLLLRQVVDGESETNRYITMSYPYCRQSAS</sequence>
<proteinExistence type="predicted"/>
<dbReference type="EMBL" id="JPOX01000031">
    <property type="protein sequence ID" value="KFX43950.1"/>
    <property type="molecule type" value="Genomic_DNA"/>
</dbReference>
<comment type="caution">
    <text evidence="1">The sequence shown here is derived from an EMBL/GenBank/DDBJ whole genome shotgun (WGS) entry which is preliminary data.</text>
</comment>
<evidence type="ECO:0000313" key="1">
    <source>
        <dbReference type="EMBL" id="KFX43950.1"/>
    </source>
</evidence>
<gene>
    <name evidence="1" type="ORF">GQ26_0310220</name>
</gene>
<accession>A0A093UVL4</accession>